<evidence type="ECO:0000256" key="4">
    <source>
        <dbReference type="ARBA" id="ARBA00022692"/>
    </source>
</evidence>
<keyword evidence="3" id="KW-0813">Transport</keyword>
<dbReference type="Proteomes" id="UP001516400">
    <property type="component" value="Unassembled WGS sequence"/>
</dbReference>
<dbReference type="PROSITE" id="PS00914">
    <property type="entry name" value="SYNTAXIN"/>
    <property type="match status" value="1"/>
</dbReference>
<keyword evidence="5" id="KW-0653">Protein transport</keyword>
<reference evidence="12 13" key="1">
    <citation type="journal article" date="2021" name="BMC Biol.">
        <title>Horizontally acquired antibacterial genes associated with adaptive radiation of ladybird beetles.</title>
        <authorList>
            <person name="Li H.S."/>
            <person name="Tang X.F."/>
            <person name="Huang Y.H."/>
            <person name="Xu Z.Y."/>
            <person name="Chen M.L."/>
            <person name="Du X.Y."/>
            <person name="Qiu B.Y."/>
            <person name="Chen P.T."/>
            <person name="Zhang W."/>
            <person name="Slipinski A."/>
            <person name="Escalona H.E."/>
            <person name="Waterhouse R.M."/>
            <person name="Zwick A."/>
            <person name="Pang H."/>
        </authorList>
    </citation>
    <scope>NUCLEOTIDE SEQUENCE [LARGE SCALE GENOMIC DNA]</scope>
    <source>
        <strain evidence="12">SYSU2018</strain>
    </source>
</reference>
<dbReference type="GO" id="GO:0000139">
    <property type="term" value="C:Golgi membrane"/>
    <property type="evidence" value="ECO:0007669"/>
    <property type="project" value="UniProtKB-SubCell"/>
</dbReference>
<keyword evidence="7" id="KW-0333">Golgi apparatus</keyword>
<comment type="caution">
    <text evidence="12">The sequence shown here is derived from an EMBL/GenBank/DDBJ whole genome shotgun (WGS) entry which is preliminary data.</text>
</comment>
<accession>A0ABD2N7K7</accession>
<dbReference type="InterPro" id="IPR006012">
    <property type="entry name" value="Syntaxin/epimorphin_CS"/>
</dbReference>
<comment type="similarity">
    <text evidence="2">Belongs to the syntaxin family.</text>
</comment>
<sequence>MASRSLTDVFLLMRSNAIRNRNIFPDQDDSERMHLVSLNEVEEGLYSSSENRMPPQWVDYLEKAQTVMLHLKDRVNDLKALQTKHLLKPTFDDSSTEEEAIESCTREISRLFNEVHKLIQIIKSHSQEGIIKEQRLTVNVYRTLVTSLQDLSQVFKSSQNSYLRELQSREDRSKVYFENQVVDINLYNEETEDIDNYFIGSNQPTQQQLLYLEEENTRFALERESEVNAIVKSIVDVNKIFKELSIMVADQGTILDRIDYNVERTQIDVFEGFKQLRKADAYQRKNRKLCTIVVLALTTILLFFILILVKF</sequence>
<dbReference type="EMBL" id="JABFTP020000062">
    <property type="protein sequence ID" value="KAL3274584.1"/>
    <property type="molecule type" value="Genomic_DNA"/>
</dbReference>
<dbReference type="SUPFAM" id="SSF47661">
    <property type="entry name" value="t-snare proteins"/>
    <property type="match status" value="1"/>
</dbReference>
<feature type="transmembrane region" description="Helical" evidence="10">
    <location>
        <begin position="289"/>
        <end position="309"/>
    </location>
</feature>
<evidence type="ECO:0000256" key="5">
    <source>
        <dbReference type="ARBA" id="ARBA00022927"/>
    </source>
</evidence>
<dbReference type="InterPro" id="IPR045242">
    <property type="entry name" value="Syntaxin"/>
</dbReference>
<dbReference type="InterPro" id="IPR010989">
    <property type="entry name" value="SNARE"/>
</dbReference>
<dbReference type="PANTHER" id="PTHR19957:SF83">
    <property type="entry name" value="SYNTAXIN-16"/>
    <property type="match status" value="1"/>
</dbReference>
<evidence type="ECO:0000256" key="6">
    <source>
        <dbReference type="ARBA" id="ARBA00022989"/>
    </source>
</evidence>
<evidence type="ECO:0000313" key="12">
    <source>
        <dbReference type="EMBL" id="KAL3274584.1"/>
    </source>
</evidence>
<evidence type="ECO:0000313" key="13">
    <source>
        <dbReference type="Proteomes" id="UP001516400"/>
    </source>
</evidence>
<dbReference type="AlphaFoldDB" id="A0ABD2N7K7"/>
<protein>
    <recommendedName>
        <fullName evidence="11">t-SNARE coiled-coil homology domain-containing protein</fullName>
    </recommendedName>
</protein>
<evidence type="ECO:0000256" key="2">
    <source>
        <dbReference type="ARBA" id="ARBA00009063"/>
    </source>
</evidence>
<dbReference type="PROSITE" id="PS50192">
    <property type="entry name" value="T_SNARE"/>
    <property type="match status" value="1"/>
</dbReference>
<gene>
    <name evidence="12" type="ORF">HHI36_015965</name>
</gene>
<dbReference type="GO" id="GO:0015031">
    <property type="term" value="P:protein transport"/>
    <property type="evidence" value="ECO:0007669"/>
    <property type="project" value="UniProtKB-KW"/>
</dbReference>
<evidence type="ECO:0000256" key="3">
    <source>
        <dbReference type="ARBA" id="ARBA00022448"/>
    </source>
</evidence>
<comment type="subcellular location">
    <subcellularLocation>
        <location evidence="1">Golgi apparatus membrane</location>
        <topology evidence="1">Single-pass type IV membrane protein</topology>
    </subcellularLocation>
</comment>
<dbReference type="InterPro" id="IPR000727">
    <property type="entry name" value="T_SNARE_dom"/>
</dbReference>
<organism evidence="12 13">
    <name type="scientific">Cryptolaemus montrouzieri</name>
    <dbReference type="NCBI Taxonomy" id="559131"/>
    <lineage>
        <taxon>Eukaryota</taxon>
        <taxon>Metazoa</taxon>
        <taxon>Ecdysozoa</taxon>
        <taxon>Arthropoda</taxon>
        <taxon>Hexapoda</taxon>
        <taxon>Insecta</taxon>
        <taxon>Pterygota</taxon>
        <taxon>Neoptera</taxon>
        <taxon>Endopterygota</taxon>
        <taxon>Coleoptera</taxon>
        <taxon>Polyphaga</taxon>
        <taxon>Cucujiformia</taxon>
        <taxon>Coccinelloidea</taxon>
        <taxon>Coccinellidae</taxon>
        <taxon>Scymninae</taxon>
        <taxon>Scymnini</taxon>
        <taxon>Cryptolaemus</taxon>
    </lineage>
</organism>
<evidence type="ECO:0000256" key="10">
    <source>
        <dbReference type="SAM" id="Phobius"/>
    </source>
</evidence>
<evidence type="ECO:0000256" key="1">
    <source>
        <dbReference type="ARBA" id="ARBA00004409"/>
    </source>
</evidence>
<keyword evidence="6 10" id="KW-1133">Transmembrane helix</keyword>
<keyword evidence="13" id="KW-1185">Reference proteome</keyword>
<keyword evidence="9 10" id="KW-0472">Membrane</keyword>
<evidence type="ECO:0000256" key="7">
    <source>
        <dbReference type="ARBA" id="ARBA00023034"/>
    </source>
</evidence>
<dbReference type="CDD" id="cd15845">
    <property type="entry name" value="SNARE_syntaxin16"/>
    <property type="match status" value="1"/>
</dbReference>
<evidence type="ECO:0000259" key="11">
    <source>
        <dbReference type="PROSITE" id="PS50192"/>
    </source>
</evidence>
<dbReference type="Gene3D" id="1.20.58.70">
    <property type="match status" value="1"/>
</dbReference>
<feature type="domain" description="T-SNARE coiled-coil homology" evidence="11">
    <location>
        <begin position="217"/>
        <end position="279"/>
    </location>
</feature>
<evidence type="ECO:0000256" key="8">
    <source>
        <dbReference type="ARBA" id="ARBA00023054"/>
    </source>
</evidence>
<name>A0ABD2N7K7_9CUCU</name>
<dbReference type="SMART" id="SM00397">
    <property type="entry name" value="t_SNARE"/>
    <property type="match status" value="1"/>
</dbReference>
<evidence type="ECO:0000256" key="9">
    <source>
        <dbReference type="ARBA" id="ARBA00023136"/>
    </source>
</evidence>
<keyword evidence="4 10" id="KW-0812">Transmembrane</keyword>
<dbReference type="Pfam" id="PF05739">
    <property type="entry name" value="SNARE"/>
    <property type="match status" value="1"/>
</dbReference>
<keyword evidence="8" id="KW-0175">Coiled coil</keyword>
<dbReference type="PANTHER" id="PTHR19957">
    <property type="entry name" value="SYNTAXIN"/>
    <property type="match status" value="1"/>
</dbReference>
<proteinExistence type="inferred from homology"/>